<dbReference type="OrthoDB" id="1899198at2"/>
<feature type="transmembrane region" description="Helical" evidence="1">
    <location>
        <begin position="256"/>
        <end position="274"/>
    </location>
</feature>
<keyword evidence="1" id="KW-0472">Membrane</keyword>
<feature type="transmembrane region" description="Helical" evidence="1">
    <location>
        <begin position="6"/>
        <end position="24"/>
    </location>
</feature>
<keyword evidence="3" id="KW-1185">Reference proteome</keyword>
<keyword evidence="1" id="KW-1133">Transmembrane helix</keyword>
<evidence type="ECO:0000256" key="1">
    <source>
        <dbReference type="SAM" id="Phobius"/>
    </source>
</evidence>
<sequence>MTNEQITLIGIGVTFLIGVLNFIYSIGNNQKTRFINTVTNSRVKWIGELRKNISDYISLIPQNETGFIKLFERKDEFIESFKKSHMIIELMLNNKDEFGNTLLTDLTEINNKVFEIIKCIDLMNFNKLEEYKTLGLYACRDAQRRLIKELKSETQTTLKTEIIRIIGSGDNDQYLNMEACELIINDGIGRKQDACLICINKFSKEIETDVANLIRNCEKLLKKEWDRVKVESQIGKYDTDNEEWSVYIGFSKLNKAFKLIFSIMLIVIILLIVIA</sequence>
<proteinExistence type="predicted"/>
<protein>
    <submittedName>
        <fullName evidence="2">Uncharacterized protein</fullName>
    </submittedName>
</protein>
<comment type="caution">
    <text evidence="2">The sequence shown here is derived from an EMBL/GenBank/DDBJ whole genome shotgun (WGS) entry which is preliminary data.</text>
</comment>
<evidence type="ECO:0000313" key="2">
    <source>
        <dbReference type="EMBL" id="PAB61000.1"/>
    </source>
</evidence>
<dbReference type="RefSeq" id="WP_095129995.1">
    <property type="nucleotide sequence ID" value="NZ_NIBG01000001.1"/>
</dbReference>
<gene>
    <name evidence="2" type="ORF">CCE28_00790</name>
</gene>
<dbReference type="Proteomes" id="UP000216024">
    <property type="component" value="Unassembled WGS sequence"/>
</dbReference>
<organism evidence="2 3">
    <name type="scientific">Anaeromicrobium sediminis</name>
    <dbReference type="NCBI Taxonomy" id="1478221"/>
    <lineage>
        <taxon>Bacteria</taxon>
        <taxon>Bacillati</taxon>
        <taxon>Bacillota</taxon>
        <taxon>Clostridia</taxon>
        <taxon>Peptostreptococcales</taxon>
        <taxon>Thermotaleaceae</taxon>
        <taxon>Anaeromicrobium</taxon>
    </lineage>
</organism>
<accession>A0A267MQJ7</accession>
<dbReference type="AlphaFoldDB" id="A0A267MQJ7"/>
<reference evidence="2 3" key="1">
    <citation type="submission" date="2017-06" db="EMBL/GenBank/DDBJ databases">
        <title>Draft genome sequence of anaerobic fermentative bacterium Anaeromicrobium sediminis DY2726D isolated from West Pacific Ocean sediments.</title>
        <authorList>
            <person name="Zeng X."/>
        </authorList>
    </citation>
    <scope>NUCLEOTIDE SEQUENCE [LARGE SCALE GENOMIC DNA]</scope>
    <source>
        <strain evidence="2 3">DY2726D</strain>
    </source>
</reference>
<dbReference type="EMBL" id="NIBG01000001">
    <property type="protein sequence ID" value="PAB61000.1"/>
    <property type="molecule type" value="Genomic_DNA"/>
</dbReference>
<name>A0A267MQJ7_9FIRM</name>
<keyword evidence="1" id="KW-0812">Transmembrane</keyword>
<evidence type="ECO:0000313" key="3">
    <source>
        <dbReference type="Proteomes" id="UP000216024"/>
    </source>
</evidence>